<keyword evidence="3" id="KW-1185">Reference proteome</keyword>
<evidence type="ECO:0000313" key="3">
    <source>
        <dbReference type="Proteomes" id="UP001596496"/>
    </source>
</evidence>
<accession>A0ABW2NVC2</accession>
<organism evidence="2 3">
    <name type="scientific">Sphaerisporangium rhizosphaerae</name>
    <dbReference type="NCBI Taxonomy" id="2269375"/>
    <lineage>
        <taxon>Bacteria</taxon>
        <taxon>Bacillati</taxon>
        <taxon>Actinomycetota</taxon>
        <taxon>Actinomycetes</taxon>
        <taxon>Streptosporangiales</taxon>
        <taxon>Streptosporangiaceae</taxon>
        <taxon>Sphaerisporangium</taxon>
    </lineage>
</organism>
<reference evidence="3" key="1">
    <citation type="journal article" date="2019" name="Int. J. Syst. Evol. Microbiol.">
        <title>The Global Catalogue of Microorganisms (GCM) 10K type strain sequencing project: providing services to taxonomists for standard genome sequencing and annotation.</title>
        <authorList>
            <consortium name="The Broad Institute Genomics Platform"/>
            <consortium name="The Broad Institute Genome Sequencing Center for Infectious Disease"/>
            <person name="Wu L."/>
            <person name="Ma J."/>
        </authorList>
    </citation>
    <scope>NUCLEOTIDE SEQUENCE [LARGE SCALE GENOMIC DNA]</scope>
    <source>
        <strain evidence="3">CECT 7649</strain>
    </source>
</reference>
<protein>
    <submittedName>
        <fullName evidence="2">Uncharacterized protein</fullName>
    </submittedName>
</protein>
<dbReference type="EMBL" id="JBHTCG010000002">
    <property type="protein sequence ID" value="MFC7381343.1"/>
    <property type="molecule type" value="Genomic_DNA"/>
</dbReference>
<comment type="caution">
    <text evidence="2">The sequence shown here is derived from an EMBL/GenBank/DDBJ whole genome shotgun (WGS) entry which is preliminary data.</text>
</comment>
<dbReference type="RefSeq" id="WP_380824255.1">
    <property type="nucleotide sequence ID" value="NZ_JBHTCG010000002.1"/>
</dbReference>
<feature type="compositionally biased region" description="Basic residues" evidence="1">
    <location>
        <begin position="67"/>
        <end position="77"/>
    </location>
</feature>
<dbReference type="Proteomes" id="UP001596496">
    <property type="component" value="Unassembled WGS sequence"/>
</dbReference>
<gene>
    <name evidence="2" type="ORF">ACFQSB_03925</name>
</gene>
<name>A0ABW2NVC2_9ACTN</name>
<evidence type="ECO:0000256" key="1">
    <source>
        <dbReference type="SAM" id="MobiDB-lite"/>
    </source>
</evidence>
<proteinExistence type="predicted"/>
<sequence length="77" mass="8493">MTWEAATLVVIAVTGILTLVLTQVRDILLKVDEVLDAWRRVRRTITMLSGQSRAGGGNGGDDTWRKAGGRKERRGSR</sequence>
<feature type="region of interest" description="Disordered" evidence="1">
    <location>
        <begin position="49"/>
        <end position="77"/>
    </location>
</feature>
<evidence type="ECO:0000313" key="2">
    <source>
        <dbReference type="EMBL" id="MFC7381343.1"/>
    </source>
</evidence>